<protein>
    <recommendedName>
        <fullName evidence="8">c-Myc-binding protein</fullName>
    </recommendedName>
</protein>
<dbReference type="GO" id="GO:0005634">
    <property type="term" value="C:nucleus"/>
    <property type="evidence" value="ECO:0007669"/>
    <property type="project" value="UniProtKB-SubCell"/>
</dbReference>
<accession>A0A0L0SE22</accession>
<organism evidence="6 7">
    <name type="scientific">Allomyces macrogynus (strain ATCC 38327)</name>
    <name type="common">Allomyces javanicus var. macrogynus</name>
    <dbReference type="NCBI Taxonomy" id="578462"/>
    <lineage>
        <taxon>Eukaryota</taxon>
        <taxon>Fungi</taxon>
        <taxon>Fungi incertae sedis</taxon>
        <taxon>Blastocladiomycota</taxon>
        <taxon>Blastocladiomycetes</taxon>
        <taxon>Blastocladiales</taxon>
        <taxon>Blastocladiaceae</taxon>
        <taxon>Allomyces</taxon>
    </lineage>
</organism>
<keyword evidence="7" id="KW-1185">Reference proteome</keyword>
<evidence type="ECO:0000256" key="3">
    <source>
        <dbReference type="ARBA" id="ARBA00023242"/>
    </source>
</evidence>
<dbReference type="OrthoDB" id="524165at2759"/>
<dbReference type="InterPro" id="IPR026060">
    <property type="entry name" value="AMY1"/>
</dbReference>
<keyword evidence="4" id="KW-0175">Coiled coil</keyword>
<name>A0A0L0SE22_ALLM3</name>
<evidence type="ECO:0000256" key="2">
    <source>
        <dbReference type="ARBA" id="ARBA00009389"/>
    </source>
</evidence>
<dbReference type="Proteomes" id="UP000054350">
    <property type="component" value="Unassembled WGS sequence"/>
</dbReference>
<comment type="similarity">
    <text evidence="2">Belongs to the AMY1 family.</text>
</comment>
<dbReference type="STRING" id="578462.A0A0L0SE22"/>
<evidence type="ECO:0000256" key="4">
    <source>
        <dbReference type="SAM" id="Coils"/>
    </source>
</evidence>
<dbReference type="EMBL" id="GG745336">
    <property type="protein sequence ID" value="KNE60679.1"/>
    <property type="molecule type" value="Genomic_DNA"/>
</dbReference>
<dbReference type="PANTHER" id="PTHR13168">
    <property type="entry name" value="ASSOCIATE OF C-MYC AMY-1"/>
    <property type="match status" value="1"/>
</dbReference>
<evidence type="ECO:0000256" key="1">
    <source>
        <dbReference type="ARBA" id="ARBA00004123"/>
    </source>
</evidence>
<keyword evidence="3" id="KW-0539">Nucleus</keyword>
<sequence>MASTMNYQVSDTKKEDFRKYLERNGIVDALTQVLVGLYEHPDKPENPLEFIKQFLGGPGDTDVEVLKAENKDLRRHVDDLTARVDDLTKRLIAAGITPPPVPAGSSLAGAGAGDAAAQSGLGEGGVAGGDAVVGMGEGGAAGVPAATAS</sequence>
<comment type="subcellular location">
    <subcellularLocation>
        <location evidence="1">Nucleus</location>
    </subcellularLocation>
</comment>
<gene>
    <name evidence="6" type="ORF">AMAG_18586</name>
</gene>
<evidence type="ECO:0000313" key="7">
    <source>
        <dbReference type="Proteomes" id="UP000054350"/>
    </source>
</evidence>
<evidence type="ECO:0000313" key="6">
    <source>
        <dbReference type="EMBL" id="KNE60679.1"/>
    </source>
</evidence>
<dbReference type="PANTHER" id="PTHR13168:SF0">
    <property type="entry name" value="C-MYC-BINDING PROTEIN"/>
    <property type="match status" value="1"/>
</dbReference>
<dbReference type="GO" id="GO:0003713">
    <property type="term" value="F:transcription coactivator activity"/>
    <property type="evidence" value="ECO:0007669"/>
    <property type="project" value="InterPro"/>
</dbReference>
<feature type="region of interest" description="Disordered" evidence="5">
    <location>
        <begin position="95"/>
        <end position="149"/>
    </location>
</feature>
<proteinExistence type="inferred from homology"/>
<evidence type="ECO:0000256" key="5">
    <source>
        <dbReference type="SAM" id="MobiDB-lite"/>
    </source>
</evidence>
<evidence type="ECO:0008006" key="8">
    <source>
        <dbReference type="Google" id="ProtNLM"/>
    </source>
</evidence>
<dbReference type="VEuPathDB" id="FungiDB:AMAG_18586"/>
<dbReference type="AlphaFoldDB" id="A0A0L0SE22"/>
<dbReference type="eggNOG" id="ENOG502S7GH">
    <property type="taxonomic scope" value="Eukaryota"/>
</dbReference>
<feature type="coiled-coil region" evidence="4">
    <location>
        <begin position="63"/>
        <end position="90"/>
    </location>
</feature>
<feature type="compositionally biased region" description="Low complexity" evidence="5">
    <location>
        <begin position="103"/>
        <end position="120"/>
    </location>
</feature>
<dbReference type="CDD" id="cd21937">
    <property type="entry name" value="ZIP_MycBP-like"/>
    <property type="match status" value="1"/>
</dbReference>
<reference evidence="7" key="2">
    <citation type="submission" date="2009-11" db="EMBL/GenBank/DDBJ databases">
        <title>The Genome Sequence of Allomyces macrogynus strain ATCC 38327.</title>
        <authorList>
            <consortium name="The Broad Institute Genome Sequencing Platform"/>
            <person name="Russ C."/>
            <person name="Cuomo C."/>
            <person name="Shea T."/>
            <person name="Young S.K."/>
            <person name="Zeng Q."/>
            <person name="Koehrsen M."/>
            <person name="Haas B."/>
            <person name="Borodovsky M."/>
            <person name="Guigo R."/>
            <person name="Alvarado L."/>
            <person name="Berlin A."/>
            <person name="Borenstein D."/>
            <person name="Chen Z."/>
            <person name="Engels R."/>
            <person name="Freedman E."/>
            <person name="Gellesch M."/>
            <person name="Goldberg J."/>
            <person name="Griggs A."/>
            <person name="Gujja S."/>
            <person name="Heiman D."/>
            <person name="Hepburn T."/>
            <person name="Howarth C."/>
            <person name="Jen D."/>
            <person name="Larson L."/>
            <person name="Lewis B."/>
            <person name="Mehta T."/>
            <person name="Park D."/>
            <person name="Pearson M."/>
            <person name="Roberts A."/>
            <person name="Saif S."/>
            <person name="Shenoy N."/>
            <person name="Sisk P."/>
            <person name="Stolte C."/>
            <person name="Sykes S."/>
            <person name="Walk T."/>
            <person name="White J."/>
            <person name="Yandava C."/>
            <person name="Burger G."/>
            <person name="Gray M.W."/>
            <person name="Holland P.W.H."/>
            <person name="King N."/>
            <person name="Lang F.B.F."/>
            <person name="Roger A.J."/>
            <person name="Ruiz-Trillo I."/>
            <person name="Lander E."/>
            <person name="Nusbaum C."/>
        </authorList>
    </citation>
    <scope>NUCLEOTIDE SEQUENCE [LARGE SCALE GENOMIC DNA]</scope>
    <source>
        <strain evidence="7">ATCC 38327</strain>
    </source>
</reference>
<dbReference type="PRINTS" id="PR02028">
    <property type="entry name" value="CMYCBINDINGP"/>
</dbReference>
<reference evidence="6 7" key="1">
    <citation type="submission" date="2009-11" db="EMBL/GenBank/DDBJ databases">
        <title>Annotation of Allomyces macrogynus ATCC 38327.</title>
        <authorList>
            <consortium name="The Broad Institute Genome Sequencing Platform"/>
            <person name="Russ C."/>
            <person name="Cuomo C."/>
            <person name="Burger G."/>
            <person name="Gray M.W."/>
            <person name="Holland P.W.H."/>
            <person name="King N."/>
            <person name="Lang F.B.F."/>
            <person name="Roger A.J."/>
            <person name="Ruiz-Trillo I."/>
            <person name="Young S.K."/>
            <person name="Zeng Q."/>
            <person name="Gargeya S."/>
            <person name="Fitzgerald M."/>
            <person name="Haas B."/>
            <person name="Abouelleil A."/>
            <person name="Alvarado L."/>
            <person name="Arachchi H.M."/>
            <person name="Berlin A."/>
            <person name="Chapman S.B."/>
            <person name="Gearin G."/>
            <person name="Goldberg J."/>
            <person name="Griggs A."/>
            <person name="Gujja S."/>
            <person name="Hansen M."/>
            <person name="Heiman D."/>
            <person name="Howarth C."/>
            <person name="Larimer J."/>
            <person name="Lui A."/>
            <person name="MacDonald P.J.P."/>
            <person name="McCowen C."/>
            <person name="Montmayeur A."/>
            <person name="Murphy C."/>
            <person name="Neiman D."/>
            <person name="Pearson M."/>
            <person name="Priest M."/>
            <person name="Roberts A."/>
            <person name="Saif S."/>
            <person name="Shea T."/>
            <person name="Sisk P."/>
            <person name="Stolte C."/>
            <person name="Sykes S."/>
            <person name="Wortman J."/>
            <person name="Nusbaum C."/>
            <person name="Birren B."/>
        </authorList>
    </citation>
    <scope>NUCLEOTIDE SEQUENCE [LARGE SCALE GENOMIC DNA]</scope>
    <source>
        <strain evidence="6 7">ATCC 38327</strain>
    </source>
</reference>